<sequence length="72" mass="7901">MNRFFIVLTVLLALTLGSNAMFEGGFGGYGYGHGLGGYYGYGYPGFGNGFGYGGWGPWKHRKAARKHHKKNH</sequence>
<evidence type="ECO:0000313" key="2">
    <source>
        <dbReference type="EMBL" id="EYC45068.1"/>
    </source>
</evidence>
<dbReference type="Proteomes" id="UP000024635">
    <property type="component" value="Unassembled WGS sequence"/>
</dbReference>
<reference evidence="3" key="1">
    <citation type="journal article" date="2015" name="Nat. Genet.">
        <title>The genome and transcriptome of the zoonotic hookworm Ancylostoma ceylanicum identify infection-specific gene families.</title>
        <authorList>
            <person name="Schwarz E.M."/>
            <person name="Hu Y."/>
            <person name="Antoshechkin I."/>
            <person name="Miller M.M."/>
            <person name="Sternberg P.W."/>
            <person name="Aroian R.V."/>
        </authorList>
    </citation>
    <scope>NUCLEOTIDE SEQUENCE</scope>
    <source>
        <strain evidence="3">HY135</strain>
    </source>
</reference>
<organism evidence="2 3">
    <name type="scientific">Ancylostoma ceylanicum</name>
    <dbReference type="NCBI Taxonomy" id="53326"/>
    <lineage>
        <taxon>Eukaryota</taxon>
        <taxon>Metazoa</taxon>
        <taxon>Ecdysozoa</taxon>
        <taxon>Nematoda</taxon>
        <taxon>Chromadorea</taxon>
        <taxon>Rhabditida</taxon>
        <taxon>Rhabditina</taxon>
        <taxon>Rhabditomorpha</taxon>
        <taxon>Strongyloidea</taxon>
        <taxon>Ancylostomatidae</taxon>
        <taxon>Ancylostomatinae</taxon>
        <taxon>Ancylostoma</taxon>
    </lineage>
</organism>
<evidence type="ECO:0008006" key="4">
    <source>
        <dbReference type="Google" id="ProtNLM"/>
    </source>
</evidence>
<evidence type="ECO:0000313" key="3">
    <source>
        <dbReference type="Proteomes" id="UP000024635"/>
    </source>
</evidence>
<dbReference type="AlphaFoldDB" id="A0A016X1G0"/>
<evidence type="ECO:0000256" key="1">
    <source>
        <dbReference type="SAM" id="SignalP"/>
    </source>
</evidence>
<keyword evidence="1" id="KW-0732">Signal</keyword>
<comment type="caution">
    <text evidence="2">The sequence shown here is derived from an EMBL/GenBank/DDBJ whole genome shotgun (WGS) entry which is preliminary data.</text>
</comment>
<accession>A0A016X1G0</accession>
<feature type="signal peptide" evidence="1">
    <location>
        <begin position="1"/>
        <end position="20"/>
    </location>
</feature>
<name>A0A016X1G0_9BILA</name>
<dbReference type="EMBL" id="JARK01000039">
    <property type="protein sequence ID" value="EYC45068.1"/>
    <property type="molecule type" value="Genomic_DNA"/>
</dbReference>
<proteinExistence type="predicted"/>
<keyword evidence="3" id="KW-1185">Reference proteome</keyword>
<protein>
    <recommendedName>
        <fullName evidence="4">Neuropeptide-like protein 31 family protein</fullName>
    </recommendedName>
</protein>
<gene>
    <name evidence="2" type="primary">Acey_s0439.g1483</name>
    <name evidence="2" type="ORF">Y032_0439g1483</name>
</gene>
<feature type="chain" id="PRO_5001495144" description="Neuropeptide-like protein 31 family protein" evidence="1">
    <location>
        <begin position="21"/>
        <end position="72"/>
    </location>
</feature>